<evidence type="ECO:0000256" key="2">
    <source>
        <dbReference type="SAM" id="SignalP"/>
    </source>
</evidence>
<gene>
    <name evidence="4" type="ORF">PYS65_17225</name>
</gene>
<name>A0ABY8K265_9ACTN</name>
<dbReference type="RefSeq" id="WP_279334838.1">
    <property type="nucleotide sequence ID" value="NZ_CP121682.1"/>
</dbReference>
<evidence type="ECO:0000259" key="3">
    <source>
        <dbReference type="Pfam" id="PF14016"/>
    </source>
</evidence>
<feature type="signal peptide" evidence="2">
    <location>
        <begin position="1"/>
        <end position="26"/>
    </location>
</feature>
<proteinExistence type="predicted"/>
<dbReference type="Proteomes" id="UP001216440">
    <property type="component" value="Chromosome"/>
</dbReference>
<evidence type="ECO:0000313" key="5">
    <source>
        <dbReference type="Proteomes" id="UP001216440"/>
    </source>
</evidence>
<dbReference type="Pfam" id="PF14016">
    <property type="entry name" value="DUF4232"/>
    <property type="match status" value="1"/>
</dbReference>
<feature type="domain" description="DUF4232" evidence="3">
    <location>
        <begin position="107"/>
        <end position="229"/>
    </location>
</feature>
<feature type="compositionally biased region" description="Low complexity" evidence="1">
    <location>
        <begin position="82"/>
        <end position="97"/>
    </location>
</feature>
<accession>A0ABY8K265</accession>
<organism evidence="4 5">
    <name type="scientific">Streptomyces cathayae</name>
    <dbReference type="NCBI Taxonomy" id="3031124"/>
    <lineage>
        <taxon>Bacteria</taxon>
        <taxon>Bacillati</taxon>
        <taxon>Actinomycetota</taxon>
        <taxon>Actinomycetes</taxon>
        <taxon>Kitasatosporales</taxon>
        <taxon>Streptomycetaceae</taxon>
        <taxon>Streptomyces</taxon>
    </lineage>
</organism>
<dbReference type="PROSITE" id="PS51257">
    <property type="entry name" value="PROKAR_LIPOPROTEIN"/>
    <property type="match status" value="1"/>
</dbReference>
<feature type="compositionally biased region" description="Low complexity" evidence="1">
    <location>
        <begin position="38"/>
        <end position="63"/>
    </location>
</feature>
<feature type="region of interest" description="Disordered" evidence="1">
    <location>
        <begin position="36"/>
        <end position="116"/>
    </location>
</feature>
<protein>
    <submittedName>
        <fullName evidence="4">DUF4232 domain-containing protein</fullName>
    </submittedName>
</protein>
<evidence type="ECO:0000256" key="1">
    <source>
        <dbReference type="SAM" id="MobiDB-lite"/>
    </source>
</evidence>
<evidence type="ECO:0000313" key="4">
    <source>
        <dbReference type="EMBL" id="WGD41763.1"/>
    </source>
</evidence>
<reference evidence="4 5" key="1">
    <citation type="submission" date="2023-03" db="EMBL/GenBank/DDBJ databases">
        <authorList>
            <person name="Mo P."/>
        </authorList>
    </citation>
    <scope>NUCLEOTIDE SEQUENCE [LARGE SCALE GENOMIC DNA]</scope>
    <source>
        <strain evidence="4 5">HUAS 5</strain>
    </source>
</reference>
<dbReference type="InterPro" id="IPR025326">
    <property type="entry name" value="DUF4232"/>
</dbReference>
<feature type="compositionally biased region" description="Polar residues" evidence="1">
    <location>
        <begin position="102"/>
        <end position="116"/>
    </location>
</feature>
<feature type="chain" id="PRO_5045347699" evidence="2">
    <location>
        <begin position="27"/>
        <end position="238"/>
    </location>
</feature>
<keyword evidence="2" id="KW-0732">Signal</keyword>
<keyword evidence="5" id="KW-1185">Reference proteome</keyword>
<sequence length="238" mass="23318">MSTRTHRTRVFAAAAAFAAAALTLTACSNGEGVHDEGAAAGSASTSAPTSSPAASGGTSTGAGQTEPAGWVSGDSAGGAVGSSGTTGATGSSGSVGSKDPVSASTPCSSTSTRMTATEVSRPLNHLLLTVTNTGSKNCDLIGYPAVRFGEAQSVPPAFEDSKPQAVVTLAPGESGYAGVLLSAADGSGSHGYTTKSLQVFFNDGAGTARPSLPAKGVYVDDSIGVSYWQSTMADALAW</sequence>
<dbReference type="EMBL" id="CP121682">
    <property type="protein sequence ID" value="WGD41763.1"/>
    <property type="molecule type" value="Genomic_DNA"/>
</dbReference>